<keyword evidence="2" id="KW-0326">Glycosidase</keyword>
<dbReference type="EMBL" id="BMYZ01000001">
    <property type="protein sequence ID" value="GGY61181.1"/>
    <property type="molecule type" value="Genomic_DNA"/>
</dbReference>
<dbReference type="InterPro" id="IPR019492">
    <property type="entry name" value="Cyclo-malto-dextrinase_C"/>
</dbReference>
<evidence type="ECO:0000313" key="5">
    <source>
        <dbReference type="EMBL" id="GGY61181.1"/>
    </source>
</evidence>
<dbReference type="SMART" id="SM00642">
    <property type="entry name" value="Aamy"/>
    <property type="match status" value="1"/>
</dbReference>
<dbReference type="Pfam" id="PF10438">
    <property type="entry name" value="Cyc-maltodext_C"/>
    <property type="match status" value="1"/>
</dbReference>
<evidence type="ECO:0000256" key="1">
    <source>
        <dbReference type="ARBA" id="ARBA00022801"/>
    </source>
</evidence>
<dbReference type="InterPro" id="IPR014756">
    <property type="entry name" value="Ig_E-set"/>
</dbReference>
<sequence>MKKLISVIGVWILSSYALATDTLIKHVEPLSWWVGMQHSQLQLMVHGENISTLTPEINYPGVTLVNTQTTDNKNFLFINLNISEATKAGSFVISFKSGDKQLAKIDYRLDTRAKNSAMRKGFSSNDVIYLLMPDRFANGSAANDSMADQLEKYNRTLSGGRHGGDLKGMQEHLDYIANMGFTMIWPTPLVENNQLQYSYHGYSATNHYKIDSRFGSNQDYKNYVIAANKKGLGVIQDVVLNHIGSGHWWMKDMPAKDWINFPDNYTQTTHRRTAIHDPHAAPEDATLFTDGWFVPTMPDLNQRNPLLATYLIQNSVWWIEYANLSGIREDTYSYSDKNFLSAWGKYLLEEYPNFNVVGEEWTSNQAIVASWQKGKRNDNGYISYIPSLMDFPVHDAMRTALTENEGWSTGLIKLYETIANDFIYADPMNMVVFPENHDTSRIFSALNDDVNLYKNAMVLSVTTRGIPQFFYGSEVLATSPKERDDGAVRSDMPGGWAGDNINAFSGKGLTPAQKDAQAFLKTLLNWRKTNEAVKTGKLVHYVPENSTYVYFRYTDSKTVMVVLNKNTQDSKLDLARFQNMLKGKASGKDILTSSVVDFSQPLTLKARTPMVIEL</sequence>
<dbReference type="Pfam" id="PF00128">
    <property type="entry name" value="Alpha-amylase"/>
    <property type="match status" value="1"/>
</dbReference>
<dbReference type="RefSeq" id="WP_189414973.1">
    <property type="nucleotide sequence ID" value="NZ_BMYZ01000001.1"/>
</dbReference>
<gene>
    <name evidence="5" type="primary">susA</name>
    <name evidence="5" type="ORF">GCM10011613_00700</name>
</gene>
<proteinExistence type="predicted"/>
<dbReference type="InterPro" id="IPR013783">
    <property type="entry name" value="Ig-like_fold"/>
</dbReference>
<dbReference type="Gene3D" id="3.20.20.80">
    <property type="entry name" value="Glycosidases"/>
    <property type="match status" value="1"/>
</dbReference>
<keyword evidence="6" id="KW-1185">Reference proteome</keyword>
<dbReference type="SUPFAM" id="SSF51011">
    <property type="entry name" value="Glycosyl hydrolase domain"/>
    <property type="match status" value="1"/>
</dbReference>
<name>A0ABQ3ALN9_9GAMM</name>
<feature type="signal peptide" evidence="3">
    <location>
        <begin position="1"/>
        <end position="19"/>
    </location>
</feature>
<dbReference type="InterPro" id="IPR017853">
    <property type="entry name" value="GH"/>
</dbReference>
<dbReference type="InterPro" id="IPR013780">
    <property type="entry name" value="Glyco_hydro_b"/>
</dbReference>
<dbReference type="PANTHER" id="PTHR10357:SF210">
    <property type="entry name" value="MALTODEXTRIN GLUCOSIDASE"/>
    <property type="match status" value="1"/>
</dbReference>
<evidence type="ECO:0000259" key="4">
    <source>
        <dbReference type="SMART" id="SM00642"/>
    </source>
</evidence>
<dbReference type="SUPFAM" id="SSF81296">
    <property type="entry name" value="E set domains"/>
    <property type="match status" value="1"/>
</dbReference>
<dbReference type="InterPro" id="IPR006047">
    <property type="entry name" value="GH13_cat_dom"/>
</dbReference>
<evidence type="ECO:0000313" key="6">
    <source>
        <dbReference type="Proteomes" id="UP000619761"/>
    </source>
</evidence>
<keyword evidence="3" id="KW-0732">Signal</keyword>
<dbReference type="Gene3D" id="2.60.40.1180">
    <property type="entry name" value="Golgi alpha-mannosidase II"/>
    <property type="match status" value="1"/>
</dbReference>
<reference evidence="6" key="1">
    <citation type="journal article" date="2019" name="Int. J. Syst. Evol. Microbiol.">
        <title>The Global Catalogue of Microorganisms (GCM) 10K type strain sequencing project: providing services to taxonomists for standard genome sequencing and annotation.</title>
        <authorList>
            <consortium name="The Broad Institute Genomics Platform"/>
            <consortium name="The Broad Institute Genome Sequencing Center for Infectious Disease"/>
            <person name="Wu L."/>
            <person name="Ma J."/>
        </authorList>
    </citation>
    <scope>NUCLEOTIDE SEQUENCE [LARGE SCALE GENOMIC DNA]</scope>
    <source>
        <strain evidence="6">KCTC 32239</strain>
    </source>
</reference>
<dbReference type="Proteomes" id="UP000619761">
    <property type="component" value="Unassembled WGS sequence"/>
</dbReference>
<feature type="domain" description="Glycosyl hydrolase family 13 catalytic" evidence="4">
    <location>
        <begin position="130"/>
        <end position="527"/>
    </location>
</feature>
<dbReference type="SUPFAM" id="SSF51445">
    <property type="entry name" value="(Trans)glycosidases"/>
    <property type="match status" value="1"/>
</dbReference>
<dbReference type="CDD" id="cd11340">
    <property type="entry name" value="AmyAc_bac_CMD_like_3"/>
    <property type="match status" value="1"/>
</dbReference>
<comment type="caution">
    <text evidence="5">The sequence shown here is derived from an EMBL/GenBank/DDBJ whole genome shotgun (WGS) entry which is preliminary data.</text>
</comment>
<dbReference type="PANTHER" id="PTHR10357">
    <property type="entry name" value="ALPHA-AMYLASE FAMILY MEMBER"/>
    <property type="match status" value="1"/>
</dbReference>
<organism evidence="5 6">
    <name type="scientific">Cellvibrio zantedeschiae</name>
    <dbReference type="NCBI Taxonomy" id="1237077"/>
    <lineage>
        <taxon>Bacteria</taxon>
        <taxon>Pseudomonadati</taxon>
        <taxon>Pseudomonadota</taxon>
        <taxon>Gammaproteobacteria</taxon>
        <taxon>Cellvibrionales</taxon>
        <taxon>Cellvibrionaceae</taxon>
        <taxon>Cellvibrio</taxon>
    </lineage>
</organism>
<feature type="chain" id="PRO_5045433973" evidence="3">
    <location>
        <begin position="20"/>
        <end position="614"/>
    </location>
</feature>
<accession>A0ABQ3ALN9</accession>
<dbReference type="Gene3D" id="2.60.40.10">
    <property type="entry name" value="Immunoglobulins"/>
    <property type="match status" value="1"/>
</dbReference>
<keyword evidence="1" id="KW-0378">Hydrolase</keyword>
<evidence type="ECO:0000256" key="2">
    <source>
        <dbReference type="ARBA" id="ARBA00023295"/>
    </source>
</evidence>
<dbReference type="InterPro" id="IPR015171">
    <property type="entry name" value="Cyc-maltodext_N"/>
</dbReference>
<dbReference type="Pfam" id="PF09087">
    <property type="entry name" value="Cyc-maltodext_N"/>
    <property type="match status" value="1"/>
</dbReference>
<protein>
    <submittedName>
        <fullName evidence="5">Neopullulanase SusA</fullName>
    </submittedName>
</protein>
<evidence type="ECO:0000256" key="3">
    <source>
        <dbReference type="SAM" id="SignalP"/>
    </source>
</evidence>